<name>A0A9Q8P2Y2_PASFU</name>
<protein>
    <submittedName>
        <fullName evidence="2">Uncharacterized protein</fullName>
    </submittedName>
</protein>
<evidence type="ECO:0000313" key="2">
    <source>
        <dbReference type="EMBL" id="UJO11176.1"/>
    </source>
</evidence>
<feature type="compositionally biased region" description="Polar residues" evidence="1">
    <location>
        <begin position="35"/>
        <end position="47"/>
    </location>
</feature>
<dbReference type="AlphaFoldDB" id="A0A9Q8P2Y2"/>
<feature type="region of interest" description="Disordered" evidence="1">
    <location>
        <begin position="1"/>
        <end position="91"/>
    </location>
</feature>
<reference evidence="2" key="2">
    <citation type="journal article" date="2022" name="Microb. Genom.">
        <title>A chromosome-scale genome assembly of the tomato pathogen Cladosporium fulvum reveals a compartmentalized genome architecture and the presence of a dispensable chromosome.</title>
        <authorList>
            <person name="Zaccaron A.Z."/>
            <person name="Chen L.H."/>
            <person name="Samaras A."/>
            <person name="Stergiopoulos I."/>
        </authorList>
    </citation>
    <scope>NUCLEOTIDE SEQUENCE</scope>
    <source>
        <strain evidence="2">Race5_Kim</strain>
    </source>
</reference>
<dbReference type="EMBL" id="CP090163">
    <property type="protein sequence ID" value="UJO11176.1"/>
    <property type="molecule type" value="Genomic_DNA"/>
</dbReference>
<gene>
    <name evidence="2" type="ORF">CLAFUR5_01970</name>
</gene>
<keyword evidence="3" id="KW-1185">Reference proteome</keyword>
<dbReference type="KEGG" id="ffu:CLAFUR5_01970"/>
<organism evidence="2 3">
    <name type="scientific">Passalora fulva</name>
    <name type="common">Tomato leaf mold</name>
    <name type="synonym">Cladosporium fulvum</name>
    <dbReference type="NCBI Taxonomy" id="5499"/>
    <lineage>
        <taxon>Eukaryota</taxon>
        <taxon>Fungi</taxon>
        <taxon>Dikarya</taxon>
        <taxon>Ascomycota</taxon>
        <taxon>Pezizomycotina</taxon>
        <taxon>Dothideomycetes</taxon>
        <taxon>Dothideomycetidae</taxon>
        <taxon>Mycosphaerellales</taxon>
        <taxon>Mycosphaerellaceae</taxon>
        <taxon>Fulvia</taxon>
    </lineage>
</organism>
<sequence length="147" mass="16329">MSSPTAPKKSSTCASGRPSTSPSSSLSKPSSNTSQKDAFSSWLNIQNGKIVPKSQLQPPPDPKLSTSFDDDSDLSDDEEFFETDGCGKVKPHSQMEAAVSSFIQKRKARSECEGVKEGEECQGWWRRRKEEKAWQRERMGKGDGYVY</sequence>
<feature type="compositionally biased region" description="Low complexity" evidence="1">
    <location>
        <begin position="15"/>
        <end position="34"/>
    </location>
</feature>
<proteinExistence type="predicted"/>
<dbReference type="OMA" id="AWQRERM"/>
<evidence type="ECO:0000256" key="1">
    <source>
        <dbReference type="SAM" id="MobiDB-lite"/>
    </source>
</evidence>
<dbReference type="Proteomes" id="UP000756132">
    <property type="component" value="Chromosome 1"/>
</dbReference>
<feature type="compositionally biased region" description="Polar residues" evidence="1">
    <location>
        <begin position="1"/>
        <end position="14"/>
    </location>
</feature>
<dbReference type="GeneID" id="71981848"/>
<evidence type="ECO:0000313" key="3">
    <source>
        <dbReference type="Proteomes" id="UP000756132"/>
    </source>
</evidence>
<reference evidence="2" key="1">
    <citation type="submission" date="2021-12" db="EMBL/GenBank/DDBJ databases">
        <authorList>
            <person name="Zaccaron A."/>
            <person name="Stergiopoulos I."/>
        </authorList>
    </citation>
    <scope>NUCLEOTIDE SEQUENCE</scope>
    <source>
        <strain evidence="2">Race5_Kim</strain>
    </source>
</reference>
<feature type="compositionally biased region" description="Acidic residues" evidence="1">
    <location>
        <begin position="68"/>
        <end position="82"/>
    </location>
</feature>
<accession>A0A9Q8P2Y2</accession>
<dbReference type="RefSeq" id="XP_047755542.1">
    <property type="nucleotide sequence ID" value="XM_047901118.1"/>
</dbReference>